<gene>
    <name evidence="1" type="ORF">FGO68_gene2627</name>
</gene>
<evidence type="ECO:0000313" key="2">
    <source>
        <dbReference type="Proteomes" id="UP000785679"/>
    </source>
</evidence>
<protein>
    <submittedName>
        <fullName evidence="1">Uncharacterized protein</fullName>
    </submittedName>
</protein>
<sequence>MFQKKCNDTNLQFSDYYILKIRGKEALQRFKNEIIQISYSRYIYEQQIKAYYSLKTFLKVVSCFCGKQNVKLIYRICNQTKMMELMFDHEIHIFFSKSQFKFKNIEYDKKENSDLSRAQFFATGRSIRETNIKANFNEIIDYLRHNEIQFERLQIFKVKELQFFPDLLEQKKVKTLTINNYSNCGPFLYAFQFIKSFPSLENLQLYFSIDIISDDYNTREFDQIQTRYLQQQCREEILRQNLNNILYLPKLISLTISGYAHKNLLKLAVIMKQCKDSLQILQVDGLDENIKQSNQEHYQVFATALSRLHNLIAIKLDLFSINLFGLQVLQLTQLQKLKILGSSQATYSVQCIEKARSITNHLLERLTNLKTFTLQVQQLLPLQELKQNSLKCFKFKMIKFKNKTRRMIEELASAQKDGFKIKVKYSMPIADKGRGLNEQLNQMSTFKDQFQKKCPGKHLVFVESSKM</sequence>
<comment type="caution">
    <text evidence="1">The sequence shown here is derived from an EMBL/GenBank/DDBJ whole genome shotgun (WGS) entry which is preliminary data.</text>
</comment>
<keyword evidence="2" id="KW-1185">Reference proteome</keyword>
<reference evidence="1" key="1">
    <citation type="submission" date="2019-06" db="EMBL/GenBank/DDBJ databases">
        <authorList>
            <person name="Zheng W."/>
        </authorList>
    </citation>
    <scope>NUCLEOTIDE SEQUENCE</scope>
    <source>
        <strain evidence="1">QDHG01</strain>
    </source>
</reference>
<dbReference type="Proteomes" id="UP000785679">
    <property type="component" value="Unassembled WGS sequence"/>
</dbReference>
<name>A0A8J8NX82_HALGN</name>
<proteinExistence type="predicted"/>
<dbReference type="AlphaFoldDB" id="A0A8J8NX82"/>
<dbReference type="EMBL" id="RRYP01005617">
    <property type="protein sequence ID" value="TNV81880.1"/>
    <property type="molecule type" value="Genomic_DNA"/>
</dbReference>
<accession>A0A8J8NX82</accession>
<evidence type="ECO:0000313" key="1">
    <source>
        <dbReference type="EMBL" id="TNV81880.1"/>
    </source>
</evidence>
<organism evidence="1 2">
    <name type="scientific">Halteria grandinella</name>
    <dbReference type="NCBI Taxonomy" id="5974"/>
    <lineage>
        <taxon>Eukaryota</taxon>
        <taxon>Sar</taxon>
        <taxon>Alveolata</taxon>
        <taxon>Ciliophora</taxon>
        <taxon>Intramacronucleata</taxon>
        <taxon>Spirotrichea</taxon>
        <taxon>Stichotrichia</taxon>
        <taxon>Sporadotrichida</taxon>
        <taxon>Halteriidae</taxon>
        <taxon>Halteria</taxon>
    </lineage>
</organism>